<dbReference type="EMBL" id="QBMN01000152">
    <property type="protein sequence ID" value="PZO36037.1"/>
    <property type="molecule type" value="Genomic_DNA"/>
</dbReference>
<evidence type="ECO:0000256" key="2">
    <source>
        <dbReference type="SAM" id="MobiDB-lite"/>
    </source>
</evidence>
<evidence type="ECO:0000313" key="5">
    <source>
        <dbReference type="Proteomes" id="UP000249081"/>
    </source>
</evidence>
<feature type="transmembrane region" description="Helical" evidence="3">
    <location>
        <begin position="253"/>
        <end position="273"/>
    </location>
</feature>
<keyword evidence="3" id="KW-0472">Membrane</keyword>
<sequence length="682" mass="73970">MTSLSPSTQRGFEPLQQAFAGYLKETSLYPGLTAIDCSERSGRLLLLAKHSPPEVGDPNDLLKALESAFRDLVPTVGLPEADWAMAEALSVRIYLKLKLAPQPYAMHTFTWQPEEVVQVLFPAEVNGTENRLPENGLPENGDTENGVPENGDTESGVPENGGTENSQNGSGQGPAVQETADAALKADSLESEGAIADSNGAALPAGESLHPPALPFSDAALALPDAAVQPPDQGWSQRSQAWASQGLRSLRYYWSYGLAALILVGSGAFAYALTRPCVVGSCDRLEQANEFYDLAQVTLVARPTGDDLVTAHLDLQTAIALLTPVPTWSPYYAVAQNDLRRYQRSTVSLNAILQAQALAGEAANLSQTPPHPVERWVKVHLLWKQAIDRLESIDIDSPTFDYSRQKLREYRANHSAIGRRIVAEEEAEANFNTAVQTGTLARQRMDTANSLAGWQLATKEWQAAIRGLSLIPQGTMVYDEAQAQLDDYQQQLNRVTNRAALEEAGAHNYNQAVQAARAAAAYEAKGQWTLALNQWRQAVASARQIPTDTILAAEGAVLLETYQPALANSQNRLRTAVALQSLTTTLAQMCEFSATPCTVYEDASQVRVVLSSQYAEPLRQAITPPAADGTFGFTNQLTPSAQQLIEQVITTSHQIDRQVAVYDAQGSFVARYRPDLGGFIKN</sequence>
<comment type="caution">
    <text evidence="4">The sequence shown here is derived from an EMBL/GenBank/DDBJ whole genome shotgun (WGS) entry which is preliminary data.</text>
</comment>
<gene>
    <name evidence="4" type="ORF">DCF17_17790</name>
</gene>
<evidence type="ECO:0000313" key="4">
    <source>
        <dbReference type="EMBL" id="PZO36037.1"/>
    </source>
</evidence>
<feature type="coiled-coil region" evidence="1">
    <location>
        <begin position="478"/>
        <end position="505"/>
    </location>
</feature>
<dbReference type="Proteomes" id="UP000249081">
    <property type="component" value="Unassembled WGS sequence"/>
</dbReference>
<organism evidence="4 5">
    <name type="scientific">Shackletoniella antarctica</name>
    <dbReference type="NCBI Taxonomy" id="268115"/>
    <lineage>
        <taxon>Bacteria</taxon>
        <taxon>Bacillati</taxon>
        <taxon>Cyanobacteriota</taxon>
        <taxon>Cyanophyceae</taxon>
        <taxon>Oculatellales</taxon>
        <taxon>Oculatellaceae</taxon>
        <taxon>Shackletoniella</taxon>
    </lineage>
</organism>
<name>A0A2W4VXN0_9CYAN</name>
<evidence type="ECO:0000256" key="1">
    <source>
        <dbReference type="SAM" id="Coils"/>
    </source>
</evidence>
<keyword evidence="3" id="KW-1133">Transmembrane helix</keyword>
<accession>A0A2W4VXN0</accession>
<keyword evidence="1" id="KW-0175">Coiled coil</keyword>
<reference evidence="4 5" key="2">
    <citation type="submission" date="2018-06" db="EMBL/GenBank/DDBJ databases">
        <title>Metagenomic assembly of (sub)arctic Cyanobacteria and their associated microbiome from non-axenic cultures.</title>
        <authorList>
            <person name="Baurain D."/>
        </authorList>
    </citation>
    <scope>NUCLEOTIDE SEQUENCE [LARGE SCALE GENOMIC DNA]</scope>
    <source>
        <strain evidence="4">ULC041bin1</strain>
    </source>
</reference>
<evidence type="ECO:0000256" key="3">
    <source>
        <dbReference type="SAM" id="Phobius"/>
    </source>
</evidence>
<reference evidence="5" key="1">
    <citation type="submission" date="2018-04" db="EMBL/GenBank/DDBJ databases">
        <authorList>
            <person name="Cornet L."/>
        </authorList>
    </citation>
    <scope>NUCLEOTIDE SEQUENCE [LARGE SCALE GENOMIC DNA]</scope>
</reference>
<dbReference type="AlphaFoldDB" id="A0A2W4VXN0"/>
<protein>
    <submittedName>
        <fullName evidence="4">Uncharacterized protein</fullName>
    </submittedName>
</protein>
<keyword evidence="3" id="KW-0812">Transmembrane</keyword>
<feature type="region of interest" description="Disordered" evidence="2">
    <location>
        <begin position="128"/>
        <end position="180"/>
    </location>
</feature>
<proteinExistence type="predicted"/>